<evidence type="ECO:0000256" key="3">
    <source>
        <dbReference type="ARBA" id="ARBA00022448"/>
    </source>
</evidence>
<dbReference type="AlphaFoldDB" id="A0A1F8DVG4"/>
<dbReference type="PANTHER" id="PTHR21716">
    <property type="entry name" value="TRANSMEMBRANE PROTEIN"/>
    <property type="match status" value="1"/>
</dbReference>
<evidence type="ECO:0008006" key="11">
    <source>
        <dbReference type="Google" id="ProtNLM"/>
    </source>
</evidence>
<evidence type="ECO:0000256" key="6">
    <source>
        <dbReference type="ARBA" id="ARBA00022989"/>
    </source>
</evidence>
<feature type="transmembrane region" description="Helical" evidence="8">
    <location>
        <begin position="137"/>
        <end position="156"/>
    </location>
</feature>
<reference evidence="9 10" key="1">
    <citation type="journal article" date="2016" name="Nat. Commun.">
        <title>Thousands of microbial genomes shed light on interconnected biogeochemical processes in an aquifer system.</title>
        <authorList>
            <person name="Anantharaman K."/>
            <person name="Brown C.T."/>
            <person name="Hug L.A."/>
            <person name="Sharon I."/>
            <person name="Castelle C.J."/>
            <person name="Probst A.J."/>
            <person name="Thomas B.C."/>
            <person name="Singh A."/>
            <person name="Wilkins M.J."/>
            <person name="Karaoz U."/>
            <person name="Brodie E.L."/>
            <person name="Williams K.H."/>
            <person name="Hubbard S.S."/>
            <person name="Banfield J.F."/>
        </authorList>
    </citation>
    <scope>NUCLEOTIDE SEQUENCE [LARGE SCALE GENOMIC DNA]</scope>
</reference>
<protein>
    <recommendedName>
        <fullName evidence="11">AI-2E family transporter</fullName>
    </recommendedName>
</protein>
<gene>
    <name evidence="9" type="ORF">A2372_04065</name>
</gene>
<comment type="caution">
    <text evidence="9">The sequence shown here is derived from an EMBL/GenBank/DDBJ whole genome shotgun (WGS) entry which is preliminary data.</text>
</comment>
<feature type="transmembrane region" description="Helical" evidence="8">
    <location>
        <begin position="219"/>
        <end position="247"/>
    </location>
</feature>
<feature type="transmembrane region" description="Helical" evidence="8">
    <location>
        <begin position="64"/>
        <end position="87"/>
    </location>
</feature>
<evidence type="ECO:0000256" key="5">
    <source>
        <dbReference type="ARBA" id="ARBA00022692"/>
    </source>
</evidence>
<proteinExistence type="inferred from homology"/>
<dbReference type="GO" id="GO:0055085">
    <property type="term" value="P:transmembrane transport"/>
    <property type="evidence" value="ECO:0007669"/>
    <property type="project" value="TreeGrafter"/>
</dbReference>
<evidence type="ECO:0000256" key="4">
    <source>
        <dbReference type="ARBA" id="ARBA00022475"/>
    </source>
</evidence>
<feature type="transmembrane region" description="Helical" evidence="8">
    <location>
        <begin position="191"/>
        <end position="213"/>
    </location>
</feature>
<organism evidence="9 10">
    <name type="scientific">Candidatus Wolfebacteria bacterium RIFOXYB1_FULL_54_12</name>
    <dbReference type="NCBI Taxonomy" id="1802559"/>
    <lineage>
        <taxon>Bacteria</taxon>
        <taxon>Candidatus Wolfeibacteriota</taxon>
    </lineage>
</organism>
<dbReference type="InterPro" id="IPR002549">
    <property type="entry name" value="AI-2E-like"/>
</dbReference>
<dbReference type="GO" id="GO:0005886">
    <property type="term" value="C:plasma membrane"/>
    <property type="evidence" value="ECO:0007669"/>
    <property type="project" value="UniProtKB-SubCell"/>
</dbReference>
<keyword evidence="6 8" id="KW-1133">Transmembrane helix</keyword>
<feature type="transmembrane region" description="Helical" evidence="8">
    <location>
        <begin position="297"/>
        <end position="319"/>
    </location>
</feature>
<evidence type="ECO:0000256" key="7">
    <source>
        <dbReference type="ARBA" id="ARBA00023136"/>
    </source>
</evidence>
<evidence type="ECO:0000313" key="10">
    <source>
        <dbReference type="Proteomes" id="UP000176422"/>
    </source>
</evidence>
<dbReference type="Pfam" id="PF01594">
    <property type="entry name" value="AI-2E_transport"/>
    <property type="match status" value="1"/>
</dbReference>
<comment type="similarity">
    <text evidence="2">Belongs to the autoinducer-2 exporter (AI-2E) (TC 2.A.86) family.</text>
</comment>
<accession>A0A1F8DVG4</accession>
<evidence type="ECO:0000256" key="2">
    <source>
        <dbReference type="ARBA" id="ARBA00009773"/>
    </source>
</evidence>
<name>A0A1F8DVG4_9BACT</name>
<dbReference type="EMBL" id="MGIT01000004">
    <property type="protein sequence ID" value="OGM92591.1"/>
    <property type="molecule type" value="Genomic_DNA"/>
</dbReference>
<dbReference type="PANTHER" id="PTHR21716:SF53">
    <property type="entry name" value="PERMEASE PERM-RELATED"/>
    <property type="match status" value="1"/>
</dbReference>
<dbReference type="STRING" id="1802559.A2372_04065"/>
<feature type="transmembrane region" description="Helical" evidence="8">
    <location>
        <begin position="254"/>
        <end position="277"/>
    </location>
</feature>
<comment type="subcellular location">
    <subcellularLocation>
        <location evidence="1">Cell membrane</location>
        <topology evidence="1">Multi-pass membrane protein</topology>
    </subcellularLocation>
</comment>
<evidence type="ECO:0000256" key="8">
    <source>
        <dbReference type="SAM" id="Phobius"/>
    </source>
</evidence>
<dbReference type="Proteomes" id="UP000176422">
    <property type="component" value="Unassembled WGS sequence"/>
</dbReference>
<evidence type="ECO:0000313" key="9">
    <source>
        <dbReference type="EMBL" id="OGM92591.1"/>
    </source>
</evidence>
<keyword evidence="5 8" id="KW-0812">Transmembrane</keyword>
<evidence type="ECO:0000256" key="1">
    <source>
        <dbReference type="ARBA" id="ARBA00004651"/>
    </source>
</evidence>
<keyword evidence="4" id="KW-1003">Cell membrane</keyword>
<sequence length="332" mass="36073">MERNLEITWNSLWRIVIMVTAVSMAYFMREVVAVLFLAIVISSALDAPLNWLERQKIPRIMGILFIMASVFSIVALLIYTVVPIVLIEMKDLADNVGMLEAALGGLVGIPNIGGGLSGLGDSLTAGGFSIGKFIPQLFENMVMFVTVVVISIYLAWYRDGIEGFLRAVLPIEYEGYAIGVMHRARKKIGKWLEGQIFLSLIVAITSFIGLKLLGVNYALVLALLAGALEIIPFVGPIVAGAVAFLIAISQSMTLGIATLVLFFVIHQLEAHIVLPLVMRKTTGIHPVIVALSIVAGYQLYGLIGVILAIPFVVVVQELVDDFAARKHRQATL</sequence>
<keyword evidence="3" id="KW-0813">Transport</keyword>
<keyword evidence="7 8" id="KW-0472">Membrane</keyword>